<evidence type="ECO:0000313" key="9">
    <source>
        <dbReference type="Proteomes" id="UP000196778"/>
    </source>
</evidence>
<feature type="transmembrane region" description="Helical" evidence="6">
    <location>
        <begin position="53"/>
        <end position="73"/>
    </location>
</feature>
<evidence type="ECO:0000256" key="3">
    <source>
        <dbReference type="ARBA" id="ARBA00022692"/>
    </source>
</evidence>
<feature type="transmembrane region" description="Helical" evidence="6">
    <location>
        <begin position="110"/>
        <end position="130"/>
    </location>
</feature>
<feature type="transmembrane region" description="Helical" evidence="6">
    <location>
        <begin position="443"/>
        <end position="463"/>
    </location>
</feature>
<evidence type="ECO:0000256" key="4">
    <source>
        <dbReference type="ARBA" id="ARBA00022989"/>
    </source>
</evidence>
<dbReference type="Proteomes" id="UP000196778">
    <property type="component" value="Unassembled WGS sequence"/>
</dbReference>
<dbReference type="Gene3D" id="1.20.1250.20">
    <property type="entry name" value="MFS general substrate transporter like domains"/>
    <property type="match status" value="1"/>
</dbReference>
<dbReference type="GO" id="GO:0022857">
    <property type="term" value="F:transmembrane transporter activity"/>
    <property type="evidence" value="ECO:0007669"/>
    <property type="project" value="InterPro"/>
</dbReference>
<evidence type="ECO:0000313" key="8">
    <source>
        <dbReference type="EMBL" id="SJN23174.1"/>
    </source>
</evidence>
<feature type="transmembrane region" description="Helical" evidence="6">
    <location>
        <begin position="307"/>
        <end position="328"/>
    </location>
</feature>
<dbReference type="Gene3D" id="1.20.1720.10">
    <property type="entry name" value="Multidrug resistance protein D"/>
    <property type="match status" value="1"/>
</dbReference>
<comment type="subcellular location">
    <subcellularLocation>
        <location evidence="1">Cell membrane</location>
        <topology evidence="1">Multi-pass membrane protein</topology>
    </subcellularLocation>
</comment>
<dbReference type="PANTHER" id="PTHR42718">
    <property type="entry name" value="MAJOR FACILITATOR SUPERFAMILY MULTIDRUG TRANSPORTER MFSC"/>
    <property type="match status" value="1"/>
</dbReference>
<dbReference type="GO" id="GO:0005886">
    <property type="term" value="C:plasma membrane"/>
    <property type="evidence" value="ECO:0007669"/>
    <property type="project" value="UniProtKB-SubCell"/>
</dbReference>
<feature type="domain" description="Major facilitator superfamily (MFS) profile" evidence="7">
    <location>
        <begin position="19"/>
        <end position="467"/>
    </location>
</feature>
<keyword evidence="4 6" id="KW-1133">Transmembrane helix</keyword>
<evidence type="ECO:0000256" key="1">
    <source>
        <dbReference type="ARBA" id="ARBA00004651"/>
    </source>
</evidence>
<keyword evidence="3 6" id="KW-0812">Transmembrane</keyword>
<dbReference type="Pfam" id="PF07690">
    <property type="entry name" value="MFS_1"/>
    <property type="match status" value="1"/>
</dbReference>
<sequence>MSTRTTPLDRTATLPVASVIGFLVFTELASGFVQGYYLPLIALFGTEFGVNAAQLNWFTTVFTLASAVLVPVLSKIGDRYGHRRVLRIAVVLVFAASLMVAFAPTFEVLLIGRVLMAPLTVWLPLEIALIHNRITGDTARKAIAYLVAVLAIGAVLGSLASGGVTALTDDIHLVLLVPCVMVAVALYAVFVKIPESTVRSTAKIDYAGFAGLAVIVAALLWGMGQVSSQGFTSPAAYVPIAAALIAAVLWSVWQLRVATPAIDLRLVASRALGPLYLASFLFGLVLFGNQVPFATFLTADPAVTGYGFGLTAVQLSGLTAATTGMAAVGSTVSPFLAKRLGLLGVLMLGSGIGAIAFVLQVLMHSALVWSATFFLVSWFAMGLLIGAMPTLIAERSPSDATGIAAGIYNTLRTLGGAIAGALVAFVLTVTVPDGGSVPGISGYVLVWVASAVAFGIAIVLLSASRQRVAAERK</sequence>
<evidence type="ECO:0000256" key="2">
    <source>
        <dbReference type="ARBA" id="ARBA00022448"/>
    </source>
</evidence>
<dbReference type="OrthoDB" id="4484751at2"/>
<feature type="transmembrane region" description="Helical" evidence="6">
    <location>
        <begin position="236"/>
        <end position="255"/>
    </location>
</feature>
<dbReference type="InterPro" id="IPR020846">
    <property type="entry name" value="MFS_dom"/>
</dbReference>
<keyword evidence="9" id="KW-1185">Reference proteome</keyword>
<evidence type="ECO:0000256" key="6">
    <source>
        <dbReference type="SAM" id="Phobius"/>
    </source>
</evidence>
<reference evidence="9" key="1">
    <citation type="submission" date="2017-02" db="EMBL/GenBank/DDBJ databases">
        <authorList>
            <person name="Dridi B."/>
        </authorList>
    </citation>
    <scope>NUCLEOTIDE SEQUENCE [LARGE SCALE GENOMIC DNA]</scope>
    <source>
        <strain evidence="9">EB411</strain>
    </source>
</reference>
<feature type="transmembrane region" description="Helical" evidence="6">
    <location>
        <begin position="340"/>
        <end position="362"/>
    </location>
</feature>
<dbReference type="PROSITE" id="PS50850">
    <property type="entry name" value="MFS"/>
    <property type="match status" value="1"/>
</dbReference>
<feature type="transmembrane region" description="Helical" evidence="6">
    <location>
        <begin position="173"/>
        <end position="194"/>
    </location>
</feature>
<protein>
    <submittedName>
        <fullName evidence="8">Membrane transport protein</fullName>
    </submittedName>
</protein>
<feature type="transmembrane region" description="Helical" evidence="6">
    <location>
        <begin position="12"/>
        <end position="33"/>
    </location>
</feature>
<dbReference type="AlphaFoldDB" id="A0A1R4ITY5"/>
<dbReference type="SUPFAM" id="SSF103473">
    <property type="entry name" value="MFS general substrate transporter"/>
    <property type="match status" value="1"/>
</dbReference>
<proteinExistence type="predicted"/>
<feature type="transmembrane region" description="Helical" evidence="6">
    <location>
        <begin position="413"/>
        <end position="431"/>
    </location>
</feature>
<gene>
    <name evidence="8" type="ORF">FM119_03515</name>
</gene>
<evidence type="ECO:0000256" key="5">
    <source>
        <dbReference type="ARBA" id="ARBA00023136"/>
    </source>
</evidence>
<feature type="transmembrane region" description="Helical" evidence="6">
    <location>
        <begin position="206"/>
        <end position="224"/>
    </location>
</feature>
<keyword evidence="5 6" id="KW-0472">Membrane</keyword>
<dbReference type="EMBL" id="FUKR01000022">
    <property type="protein sequence ID" value="SJN23174.1"/>
    <property type="molecule type" value="Genomic_DNA"/>
</dbReference>
<keyword evidence="2" id="KW-0813">Transport</keyword>
<feature type="transmembrane region" description="Helical" evidence="6">
    <location>
        <begin position="142"/>
        <end position="167"/>
    </location>
</feature>
<evidence type="ECO:0000259" key="7">
    <source>
        <dbReference type="PROSITE" id="PS50850"/>
    </source>
</evidence>
<name>A0A1R4ITY5_9MICO</name>
<feature type="transmembrane region" description="Helical" evidence="6">
    <location>
        <begin position="368"/>
        <end position="392"/>
    </location>
</feature>
<dbReference type="InterPro" id="IPR036259">
    <property type="entry name" value="MFS_trans_sf"/>
</dbReference>
<dbReference type="InterPro" id="IPR011701">
    <property type="entry name" value="MFS"/>
</dbReference>
<accession>A0A1R4ITY5</accession>
<feature type="transmembrane region" description="Helical" evidence="6">
    <location>
        <begin position="85"/>
        <end position="104"/>
    </location>
</feature>
<organism evidence="8 9">
    <name type="scientific">Mycetocola reblochoni REB411</name>
    <dbReference type="NCBI Taxonomy" id="1255698"/>
    <lineage>
        <taxon>Bacteria</taxon>
        <taxon>Bacillati</taxon>
        <taxon>Actinomycetota</taxon>
        <taxon>Actinomycetes</taxon>
        <taxon>Micrococcales</taxon>
        <taxon>Microbacteriaceae</taxon>
        <taxon>Mycetocola</taxon>
    </lineage>
</organism>
<dbReference type="RefSeq" id="WP_087136302.1">
    <property type="nucleotide sequence ID" value="NZ_FUKR01000022.1"/>
</dbReference>
<dbReference type="PANTHER" id="PTHR42718:SF9">
    <property type="entry name" value="MAJOR FACILITATOR SUPERFAMILY MULTIDRUG TRANSPORTER MFSC"/>
    <property type="match status" value="1"/>
</dbReference>
<feature type="transmembrane region" description="Helical" evidence="6">
    <location>
        <begin position="267"/>
        <end position="287"/>
    </location>
</feature>